<feature type="compositionally biased region" description="Basic and acidic residues" evidence="1">
    <location>
        <begin position="208"/>
        <end position="217"/>
    </location>
</feature>
<keyword evidence="3" id="KW-1185">Reference proteome</keyword>
<dbReference type="EMBL" id="JH767148">
    <property type="protein sequence ID" value="EQC36078.1"/>
    <property type="molecule type" value="Genomic_DNA"/>
</dbReference>
<dbReference type="VEuPathDB" id="FungiDB:SDRG_06197"/>
<dbReference type="OrthoDB" id="10396715at2759"/>
<name>T0RUG2_SAPDV</name>
<dbReference type="RefSeq" id="XP_008610184.1">
    <property type="nucleotide sequence ID" value="XM_008611962.1"/>
</dbReference>
<dbReference type="Proteomes" id="UP000030762">
    <property type="component" value="Unassembled WGS sequence"/>
</dbReference>
<sequence>MSGPWEPSASLRQDVDKNLVRVRSNLEAHAVAIRWGLAAAMAGVACLRVRSSPAWARYASIEAFPLYKSVVVRVVGPPSATTPPELRVVQYPFLRRLLGRPRDLLSCPHDTDVLTIRPFGVPLQRNPRLLDKLIADQGFLTIEMTLQYQAPGGPTRRRGTTVGLCTIDLPQTSSQSKVVLSGFCHFELEASHTIRPSSPNRVATPTDNHSRRQERSAEVAPPVL</sequence>
<dbReference type="AlphaFoldDB" id="T0RUG2"/>
<evidence type="ECO:0000313" key="2">
    <source>
        <dbReference type="EMBL" id="EQC36078.1"/>
    </source>
</evidence>
<evidence type="ECO:0000256" key="1">
    <source>
        <dbReference type="SAM" id="MobiDB-lite"/>
    </source>
</evidence>
<dbReference type="InParanoid" id="T0RUG2"/>
<dbReference type="RefSeq" id="XP_008610183.1">
    <property type="nucleotide sequence ID" value="XM_008611961.1"/>
</dbReference>
<dbReference type="GeneID" id="19946924"/>
<dbReference type="EMBL" id="JH767148">
    <property type="protein sequence ID" value="EQC36077.1"/>
    <property type="molecule type" value="Genomic_DNA"/>
</dbReference>
<proteinExistence type="predicted"/>
<gene>
    <name evidence="2" type="ORF">SDRG_06197</name>
</gene>
<feature type="region of interest" description="Disordered" evidence="1">
    <location>
        <begin position="195"/>
        <end position="224"/>
    </location>
</feature>
<protein>
    <submittedName>
        <fullName evidence="2">Uncharacterized protein</fullName>
    </submittedName>
</protein>
<accession>T0RUG2</accession>
<organism evidence="2 3">
    <name type="scientific">Saprolegnia diclina (strain VS20)</name>
    <dbReference type="NCBI Taxonomy" id="1156394"/>
    <lineage>
        <taxon>Eukaryota</taxon>
        <taxon>Sar</taxon>
        <taxon>Stramenopiles</taxon>
        <taxon>Oomycota</taxon>
        <taxon>Saprolegniomycetes</taxon>
        <taxon>Saprolegniales</taxon>
        <taxon>Saprolegniaceae</taxon>
        <taxon>Saprolegnia</taxon>
    </lineage>
</organism>
<evidence type="ECO:0000313" key="3">
    <source>
        <dbReference type="Proteomes" id="UP000030762"/>
    </source>
</evidence>
<reference evidence="2 3" key="1">
    <citation type="submission" date="2012-04" db="EMBL/GenBank/DDBJ databases">
        <title>The Genome Sequence of Saprolegnia declina VS20.</title>
        <authorList>
            <consortium name="The Broad Institute Genome Sequencing Platform"/>
            <person name="Russ C."/>
            <person name="Nusbaum C."/>
            <person name="Tyler B."/>
            <person name="van West P."/>
            <person name="Dieguez-Uribeondo J."/>
            <person name="de Bruijn I."/>
            <person name="Tripathy S."/>
            <person name="Jiang R."/>
            <person name="Young S.K."/>
            <person name="Zeng Q."/>
            <person name="Gargeya S."/>
            <person name="Fitzgerald M."/>
            <person name="Haas B."/>
            <person name="Abouelleil A."/>
            <person name="Alvarado L."/>
            <person name="Arachchi H.M."/>
            <person name="Berlin A."/>
            <person name="Chapman S.B."/>
            <person name="Goldberg J."/>
            <person name="Griggs A."/>
            <person name="Gujja S."/>
            <person name="Hansen M."/>
            <person name="Howarth C."/>
            <person name="Imamovic A."/>
            <person name="Larimer J."/>
            <person name="McCowen C."/>
            <person name="Montmayeur A."/>
            <person name="Murphy C."/>
            <person name="Neiman D."/>
            <person name="Pearson M."/>
            <person name="Priest M."/>
            <person name="Roberts A."/>
            <person name="Saif S."/>
            <person name="Shea T."/>
            <person name="Sisk P."/>
            <person name="Sykes S."/>
            <person name="Wortman J."/>
            <person name="Nusbaum C."/>
            <person name="Birren B."/>
        </authorList>
    </citation>
    <scope>NUCLEOTIDE SEQUENCE [LARGE SCALE GENOMIC DNA]</scope>
    <source>
        <strain evidence="2 3">VS20</strain>
    </source>
</reference>
<feature type="compositionally biased region" description="Polar residues" evidence="1">
    <location>
        <begin position="195"/>
        <end position="207"/>
    </location>
</feature>